<accession>A0A165FHU9</accession>
<proteinExistence type="predicted"/>
<dbReference type="OrthoDB" id="3205170at2759"/>
<keyword evidence="3" id="KW-1185">Reference proteome</keyword>
<reference evidence="2 3" key="1">
    <citation type="journal article" date="2016" name="Mol. Biol. Evol.">
        <title>Comparative Genomics of Early-Diverging Mushroom-Forming Fungi Provides Insights into the Origins of Lignocellulose Decay Capabilities.</title>
        <authorList>
            <person name="Nagy L.G."/>
            <person name="Riley R."/>
            <person name="Tritt A."/>
            <person name="Adam C."/>
            <person name="Daum C."/>
            <person name="Floudas D."/>
            <person name="Sun H."/>
            <person name="Yadav J.S."/>
            <person name="Pangilinan J."/>
            <person name="Larsson K.H."/>
            <person name="Matsuura K."/>
            <person name="Barry K."/>
            <person name="Labutti K."/>
            <person name="Kuo R."/>
            <person name="Ohm R.A."/>
            <person name="Bhattacharya S.S."/>
            <person name="Shirouzu T."/>
            <person name="Yoshinaga Y."/>
            <person name="Martin F.M."/>
            <person name="Grigoriev I.V."/>
            <person name="Hibbett D.S."/>
        </authorList>
    </citation>
    <scope>NUCLEOTIDE SEQUENCE [LARGE SCALE GENOMIC DNA]</scope>
    <source>
        <strain evidence="2 3">93-53</strain>
    </source>
</reference>
<feature type="compositionally biased region" description="Polar residues" evidence="1">
    <location>
        <begin position="73"/>
        <end position="91"/>
    </location>
</feature>
<feature type="region of interest" description="Disordered" evidence="1">
    <location>
        <begin position="1"/>
        <end position="119"/>
    </location>
</feature>
<protein>
    <submittedName>
        <fullName evidence="2">Uncharacterized protein</fullName>
    </submittedName>
</protein>
<feature type="compositionally biased region" description="Acidic residues" evidence="1">
    <location>
        <begin position="94"/>
        <end position="114"/>
    </location>
</feature>
<dbReference type="InParanoid" id="A0A165FHU9"/>
<feature type="compositionally biased region" description="Low complexity" evidence="1">
    <location>
        <begin position="22"/>
        <end position="36"/>
    </location>
</feature>
<sequence length="238" mass="27170">MTNYTARRRGAPSSHGRRRLCRSPSSSSSGSSFDLPPLSPELDHKLAIAPSIEYDEDSDVPRWRGRLQPRPSMMNSPKRPTQNAPIQRQQQSYSDDDESDASMEDSDADYEMSESGESAIDADKRSLKVISHDATAHRRDIKAYDLDFAMDYKFKRGETALVKCFGRWYHGQILKPYRDSQRPQASMGVSVPSYDVFFRDEWNRLRAVATPLDGCLKPDTLEFRQLFEEAGVEIYSRC</sequence>
<organism evidence="2 3">
    <name type="scientific">Laetiporus sulphureus 93-53</name>
    <dbReference type="NCBI Taxonomy" id="1314785"/>
    <lineage>
        <taxon>Eukaryota</taxon>
        <taxon>Fungi</taxon>
        <taxon>Dikarya</taxon>
        <taxon>Basidiomycota</taxon>
        <taxon>Agaricomycotina</taxon>
        <taxon>Agaricomycetes</taxon>
        <taxon>Polyporales</taxon>
        <taxon>Laetiporus</taxon>
    </lineage>
</organism>
<evidence type="ECO:0000256" key="1">
    <source>
        <dbReference type="SAM" id="MobiDB-lite"/>
    </source>
</evidence>
<dbReference type="EMBL" id="KV427613">
    <property type="protein sequence ID" value="KZT08994.1"/>
    <property type="molecule type" value="Genomic_DNA"/>
</dbReference>
<evidence type="ECO:0000313" key="3">
    <source>
        <dbReference type="Proteomes" id="UP000076871"/>
    </source>
</evidence>
<name>A0A165FHU9_9APHY</name>
<dbReference type="AlphaFoldDB" id="A0A165FHU9"/>
<dbReference type="RefSeq" id="XP_040766734.1">
    <property type="nucleotide sequence ID" value="XM_040906912.1"/>
</dbReference>
<feature type="compositionally biased region" description="Basic residues" evidence="1">
    <location>
        <begin position="1"/>
        <end position="21"/>
    </location>
</feature>
<evidence type="ECO:0000313" key="2">
    <source>
        <dbReference type="EMBL" id="KZT08994.1"/>
    </source>
</evidence>
<gene>
    <name evidence="2" type="ORF">LAESUDRAFT_712584</name>
</gene>
<dbReference type="Proteomes" id="UP000076871">
    <property type="component" value="Unassembled WGS sequence"/>
</dbReference>
<dbReference type="GeneID" id="63823941"/>